<dbReference type="Pfam" id="PF00924">
    <property type="entry name" value="MS_channel_2nd"/>
    <property type="match status" value="1"/>
</dbReference>
<feature type="transmembrane region" description="Helical" evidence="7">
    <location>
        <begin position="249"/>
        <end position="272"/>
    </location>
</feature>
<dbReference type="SUPFAM" id="SSF50182">
    <property type="entry name" value="Sm-like ribonucleoproteins"/>
    <property type="match status" value="1"/>
</dbReference>
<evidence type="ECO:0000256" key="3">
    <source>
        <dbReference type="ARBA" id="ARBA00022475"/>
    </source>
</evidence>
<keyword evidence="5 7" id="KW-1133">Transmembrane helix</keyword>
<name>A0ABW1SAI2_9PROT</name>
<dbReference type="Gene3D" id="3.30.70.100">
    <property type="match status" value="1"/>
</dbReference>
<feature type="transmembrane region" description="Helical" evidence="7">
    <location>
        <begin position="119"/>
        <end position="136"/>
    </location>
</feature>
<keyword evidence="11" id="KW-1185">Reference proteome</keyword>
<evidence type="ECO:0000259" key="9">
    <source>
        <dbReference type="Pfam" id="PF21082"/>
    </source>
</evidence>
<organism evidence="10 11">
    <name type="scientific">Ponticaulis profundi</name>
    <dbReference type="NCBI Taxonomy" id="2665222"/>
    <lineage>
        <taxon>Bacteria</taxon>
        <taxon>Pseudomonadati</taxon>
        <taxon>Pseudomonadota</taxon>
        <taxon>Alphaproteobacteria</taxon>
        <taxon>Hyphomonadales</taxon>
        <taxon>Hyphomonadaceae</taxon>
        <taxon>Ponticaulis</taxon>
    </lineage>
</organism>
<dbReference type="InterPro" id="IPR011066">
    <property type="entry name" value="MscS_channel_C_sf"/>
</dbReference>
<dbReference type="SUPFAM" id="SSF82861">
    <property type="entry name" value="Mechanosensitive channel protein MscS (YggB), transmembrane region"/>
    <property type="match status" value="1"/>
</dbReference>
<evidence type="ECO:0000256" key="1">
    <source>
        <dbReference type="ARBA" id="ARBA00004651"/>
    </source>
</evidence>
<dbReference type="InterPro" id="IPR010920">
    <property type="entry name" value="LSM_dom_sf"/>
</dbReference>
<dbReference type="InterPro" id="IPR052702">
    <property type="entry name" value="MscS-like_channel"/>
</dbReference>
<reference evidence="11" key="1">
    <citation type="journal article" date="2019" name="Int. J. Syst. Evol. Microbiol.">
        <title>The Global Catalogue of Microorganisms (GCM) 10K type strain sequencing project: providing services to taxonomists for standard genome sequencing and annotation.</title>
        <authorList>
            <consortium name="The Broad Institute Genomics Platform"/>
            <consortium name="The Broad Institute Genome Sequencing Center for Infectious Disease"/>
            <person name="Wu L."/>
            <person name="Ma J."/>
        </authorList>
    </citation>
    <scope>NUCLEOTIDE SEQUENCE [LARGE SCALE GENOMIC DNA]</scope>
    <source>
        <strain evidence="11">CGMCC-1.15741</strain>
    </source>
</reference>
<sequence length="488" mass="54123">MTGFTFLSFLNGLFGRLPFGVQDNAPAEAEDPTIAELRENLQNLLERGEVWVRNNLLTQENLIAIGTQISVVVAAILVGWFLAPRIRRVLDFGISKLPGDLANRVNQITPLILDHGLRPALWVAFLWIGEVVLSAMGLPHVMVRIAASLATAWLIIKLITQFMPEDMRKPVAWFAWSLAILSSMGILDDAWRMVNSQGIPFGEGMINAEFVLRAIIMAAVFIFAAQWLASRLKSRVETLPKVEPSLRILMANAIQIGLFIAAAFLTMTSLGIPLSGLAVFGGALGVGLGFGMQQIVANFISGVILLSDRSIKPHDVIEVDETYGEVMSLGLRYASVVTRDGKEHLIPNEQLVTNKVVNWSYSNNLVRIKRRFLVEYESDLRLAAQLCIDAAMDQPRVLHDPAPKCLLMEFGESAVEMEARFWITDPQNGINNIGSEVMFAMWDKFKEHGIDLPLGQDEIRILGDSQLNVKLVRDKKPKPEAKADSEQD</sequence>
<evidence type="ECO:0000256" key="6">
    <source>
        <dbReference type="ARBA" id="ARBA00023136"/>
    </source>
</evidence>
<evidence type="ECO:0000256" key="4">
    <source>
        <dbReference type="ARBA" id="ARBA00022692"/>
    </source>
</evidence>
<dbReference type="Gene3D" id="1.10.287.1260">
    <property type="match status" value="1"/>
</dbReference>
<evidence type="ECO:0000256" key="2">
    <source>
        <dbReference type="ARBA" id="ARBA00008017"/>
    </source>
</evidence>
<keyword evidence="6 7" id="KW-0472">Membrane</keyword>
<evidence type="ECO:0000313" key="10">
    <source>
        <dbReference type="EMBL" id="MFC6198569.1"/>
    </source>
</evidence>
<accession>A0ABW1SAI2</accession>
<dbReference type="InterPro" id="IPR006685">
    <property type="entry name" value="MscS_channel_2nd"/>
</dbReference>
<feature type="transmembrane region" description="Helical" evidence="7">
    <location>
        <begin position="62"/>
        <end position="83"/>
    </location>
</feature>
<evidence type="ECO:0000259" key="8">
    <source>
        <dbReference type="Pfam" id="PF00924"/>
    </source>
</evidence>
<dbReference type="Pfam" id="PF21082">
    <property type="entry name" value="MS_channel_3rd"/>
    <property type="match status" value="1"/>
</dbReference>
<evidence type="ECO:0000256" key="5">
    <source>
        <dbReference type="ARBA" id="ARBA00022989"/>
    </source>
</evidence>
<dbReference type="EMBL" id="JBHSSW010000012">
    <property type="protein sequence ID" value="MFC6198569.1"/>
    <property type="molecule type" value="Genomic_DNA"/>
</dbReference>
<dbReference type="Proteomes" id="UP001596303">
    <property type="component" value="Unassembled WGS sequence"/>
</dbReference>
<dbReference type="RefSeq" id="WP_377378889.1">
    <property type="nucleotide sequence ID" value="NZ_JBHSSW010000012.1"/>
</dbReference>
<feature type="domain" description="Mechanosensitive ion channel MscS C-terminal" evidence="9">
    <location>
        <begin position="369"/>
        <end position="451"/>
    </location>
</feature>
<comment type="subcellular location">
    <subcellularLocation>
        <location evidence="1">Cell membrane</location>
        <topology evidence="1">Multi-pass membrane protein</topology>
    </subcellularLocation>
</comment>
<dbReference type="Gene3D" id="2.30.30.60">
    <property type="match status" value="1"/>
</dbReference>
<comment type="similarity">
    <text evidence="2">Belongs to the MscS (TC 1.A.23) family.</text>
</comment>
<feature type="domain" description="Mechanosensitive ion channel MscS" evidence="8">
    <location>
        <begin position="295"/>
        <end position="360"/>
    </location>
</feature>
<evidence type="ECO:0000256" key="7">
    <source>
        <dbReference type="SAM" id="Phobius"/>
    </source>
</evidence>
<gene>
    <name evidence="10" type="ORF">ACFQDM_10775</name>
</gene>
<comment type="caution">
    <text evidence="10">The sequence shown here is derived from an EMBL/GenBank/DDBJ whole genome shotgun (WGS) entry which is preliminary data.</text>
</comment>
<evidence type="ECO:0000313" key="11">
    <source>
        <dbReference type="Proteomes" id="UP001596303"/>
    </source>
</evidence>
<dbReference type="InterPro" id="IPR023408">
    <property type="entry name" value="MscS_beta-dom_sf"/>
</dbReference>
<dbReference type="InterPro" id="IPR011014">
    <property type="entry name" value="MscS_channel_TM-2"/>
</dbReference>
<feature type="transmembrane region" description="Helical" evidence="7">
    <location>
        <begin position="171"/>
        <end position="190"/>
    </location>
</feature>
<feature type="transmembrane region" description="Helical" evidence="7">
    <location>
        <begin position="278"/>
        <end position="306"/>
    </location>
</feature>
<dbReference type="InterPro" id="IPR049278">
    <property type="entry name" value="MS_channel_C"/>
</dbReference>
<keyword evidence="3" id="KW-1003">Cell membrane</keyword>
<proteinExistence type="inferred from homology"/>
<feature type="transmembrane region" description="Helical" evidence="7">
    <location>
        <begin position="210"/>
        <end position="229"/>
    </location>
</feature>
<protein>
    <submittedName>
        <fullName evidence="10">Mechanosensitive ion channel family protein</fullName>
    </submittedName>
</protein>
<dbReference type="PANTHER" id="PTHR30347:SF1">
    <property type="entry name" value="MECHANOSENSITIVE CHANNEL MSCK"/>
    <property type="match status" value="1"/>
</dbReference>
<dbReference type="PANTHER" id="PTHR30347">
    <property type="entry name" value="POTASSIUM CHANNEL RELATED"/>
    <property type="match status" value="1"/>
</dbReference>
<keyword evidence="4 7" id="KW-0812">Transmembrane</keyword>
<dbReference type="SUPFAM" id="SSF82689">
    <property type="entry name" value="Mechanosensitive channel protein MscS (YggB), C-terminal domain"/>
    <property type="match status" value="1"/>
</dbReference>